<keyword evidence="2 5" id="KW-0812">Transmembrane</keyword>
<dbReference type="AlphaFoldDB" id="A0A7L9FFK8"/>
<comment type="similarity">
    <text evidence="5">Belongs to the binding-protein-dependent transport system permease family.</text>
</comment>
<dbReference type="InterPro" id="IPR035906">
    <property type="entry name" value="MetI-like_sf"/>
</dbReference>
<feature type="transmembrane region" description="Helical" evidence="5">
    <location>
        <begin position="464"/>
        <end position="487"/>
    </location>
</feature>
<feature type="domain" description="ABC transmembrane type-1" evidence="6">
    <location>
        <begin position="300"/>
        <end position="491"/>
    </location>
</feature>
<feature type="transmembrane region" description="Helical" evidence="5">
    <location>
        <begin position="305"/>
        <end position="326"/>
    </location>
</feature>
<sequence length="506" mass="55151">MGGVPLWIDLLASLAASLNRMVAAYAVSAIVALTLGSTMAKNRTVESILLPILDVLQSIPILGFFPAALVLFVTYFPERIGVELASIFLIVTSLVWNMIFGVYSSVKSLDPQFDDMAKVYRFGHAARFFYIYTPASRNSLVSNSLVSWAGGWFFLTSAEVISLGSAEYKLKGLGSFILDSFNSGNLLGFYLGVATLLSTILATYVLIWNPATSIVLGRALPSVTRVYETVHSTVALIWGSLGELLVAFERRASKYRVLSGPVKWLAVLALVFALAQVFAGARFLLGEKLPLEVVSIFAELPLSLSRVALVVVFSFAISMVVAYFSYRSRLFSTAMTVVGELLASIPAIIWWPLLLGIALGSVLGQYIVSFIVFLQGSFWYLYFNILVYGLGSIRRDFEELATVYRLRGWTFFRHIFIPSLLPSVATGALSAWGGAWNASVVAEYVQVGDRTIDLGGVGALLNRFALSGNTIGLTVSALVLSIVIVVINKTLWSRIFGYIEGKYGGE</sequence>
<evidence type="ECO:0000256" key="1">
    <source>
        <dbReference type="ARBA" id="ARBA00004141"/>
    </source>
</evidence>
<accession>A0A7L9FFK8</accession>
<protein>
    <submittedName>
        <fullName evidence="7">ABC transporter permease subunit</fullName>
    </submittedName>
</protein>
<name>A0A7L9FFK8_9CREN</name>
<organism evidence="7 8">
    <name type="scientific">Infirmifilum lucidum</name>
    <dbReference type="NCBI Taxonomy" id="2776706"/>
    <lineage>
        <taxon>Archaea</taxon>
        <taxon>Thermoproteota</taxon>
        <taxon>Thermoprotei</taxon>
        <taxon>Thermofilales</taxon>
        <taxon>Thermofilaceae</taxon>
        <taxon>Infirmifilum</taxon>
    </lineage>
</organism>
<dbReference type="GeneID" id="59149734"/>
<gene>
    <name evidence="7" type="ORF">IG193_07520</name>
</gene>
<dbReference type="PANTHER" id="PTHR42744">
    <property type="entry name" value="BINDING-PROTEIN-DEPENDENT TRANSPORT SYSTEMS INNER MEMBRANE COMPONENT"/>
    <property type="match status" value="1"/>
</dbReference>
<dbReference type="GO" id="GO:0005886">
    <property type="term" value="C:plasma membrane"/>
    <property type="evidence" value="ECO:0007669"/>
    <property type="project" value="UniProtKB-SubCell"/>
</dbReference>
<dbReference type="Proteomes" id="UP000594121">
    <property type="component" value="Chromosome"/>
</dbReference>
<dbReference type="EMBL" id="CP062310">
    <property type="protein sequence ID" value="QOJ78598.1"/>
    <property type="molecule type" value="Genomic_DNA"/>
</dbReference>
<feature type="transmembrane region" description="Helical" evidence="5">
    <location>
        <begin position="366"/>
        <end position="390"/>
    </location>
</feature>
<evidence type="ECO:0000256" key="4">
    <source>
        <dbReference type="ARBA" id="ARBA00023136"/>
    </source>
</evidence>
<dbReference type="SUPFAM" id="SSF161098">
    <property type="entry name" value="MetI-like"/>
    <property type="match status" value="2"/>
</dbReference>
<evidence type="ECO:0000256" key="2">
    <source>
        <dbReference type="ARBA" id="ARBA00022692"/>
    </source>
</evidence>
<feature type="transmembrane region" description="Helical" evidence="5">
    <location>
        <begin position="187"/>
        <end position="209"/>
    </location>
</feature>
<evidence type="ECO:0000259" key="6">
    <source>
        <dbReference type="PROSITE" id="PS50928"/>
    </source>
</evidence>
<feature type="transmembrane region" description="Helical" evidence="5">
    <location>
        <begin position="338"/>
        <end position="360"/>
    </location>
</feature>
<keyword evidence="4 5" id="KW-0472">Membrane</keyword>
<feature type="transmembrane region" description="Helical" evidence="5">
    <location>
        <begin position="59"/>
        <end position="77"/>
    </location>
</feature>
<dbReference type="CDD" id="cd06261">
    <property type="entry name" value="TM_PBP2"/>
    <property type="match status" value="1"/>
</dbReference>
<dbReference type="InterPro" id="IPR000515">
    <property type="entry name" value="MetI-like"/>
</dbReference>
<proteinExistence type="inferred from homology"/>
<feature type="transmembrane region" description="Helical" evidence="5">
    <location>
        <begin position="21"/>
        <end position="39"/>
    </location>
</feature>
<evidence type="ECO:0000313" key="7">
    <source>
        <dbReference type="EMBL" id="QOJ78598.1"/>
    </source>
</evidence>
<dbReference type="Gene3D" id="1.10.3720.10">
    <property type="entry name" value="MetI-like"/>
    <property type="match status" value="2"/>
</dbReference>
<dbReference type="PROSITE" id="PS50928">
    <property type="entry name" value="ABC_TM1"/>
    <property type="match status" value="2"/>
</dbReference>
<reference evidence="7 8" key="1">
    <citation type="submission" date="2020-10" db="EMBL/GenBank/DDBJ databases">
        <title>Thermofilum lucidum 3507LT sp. nov. a novel member of Thermofilaceae family isolated from Chile hot spring, and proposal of description order Thermofilales.</title>
        <authorList>
            <person name="Zayulina K.S."/>
            <person name="Elcheninov A.G."/>
            <person name="Toshchakov S.V."/>
            <person name="Kublanov I.V."/>
        </authorList>
    </citation>
    <scope>NUCLEOTIDE SEQUENCE [LARGE SCALE GENOMIC DNA]</scope>
    <source>
        <strain evidence="7 8">3507LT</strain>
    </source>
</reference>
<feature type="transmembrane region" description="Helical" evidence="5">
    <location>
        <begin position="84"/>
        <end position="106"/>
    </location>
</feature>
<evidence type="ECO:0000256" key="3">
    <source>
        <dbReference type="ARBA" id="ARBA00022989"/>
    </source>
</evidence>
<keyword evidence="5" id="KW-0813">Transport</keyword>
<keyword evidence="8" id="KW-1185">Reference proteome</keyword>
<evidence type="ECO:0000313" key="8">
    <source>
        <dbReference type="Proteomes" id="UP000594121"/>
    </source>
</evidence>
<dbReference type="Pfam" id="PF00528">
    <property type="entry name" value="BPD_transp_1"/>
    <property type="match status" value="2"/>
</dbReference>
<evidence type="ECO:0000256" key="5">
    <source>
        <dbReference type="RuleBase" id="RU363032"/>
    </source>
</evidence>
<dbReference type="PANTHER" id="PTHR42744:SF1">
    <property type="entry name" value="BINDING-PROTEIN-DEPENDENT TRANSPORT SYSTEMS INNER MEMBRANE COMPONENT"/>
    <property type="match status" value="1"/>
</dbReference>
<keyword evidence="3 5" id="KW-1133">Transmembrane helix</keyword>
<feature type="domain" description="ABC transmembrane type-1" evidence="6">
    <location>
        <begin position="14"/>
        <end position="206"/>
    </location>
</feature>
<dbReference type="RefSeq" id="WP_192818570.1">
    <property type="nucleotide sequence ID" value="NZ_CP062310.1"/>
</dbReference>
<comment type="subcellular location">
    <subcellularLocation>
        <location evidence="5">Cell membrane</location>
        <topology evidence="5">Multi-pass membrane protein</topology>
    </subcellularLocation>
    <subcellularLocation>
        <location evidence="1">Membrane</location>
        <topology evidence="1">Multi-pass membrane protein</topology>
    </subcellularLocation>
</comment>
<dbReference type="KEGG" id="thel:IG193_07520"/>
<feature type="transmembrane region" description="Helical" evidence="5">
    <location>
        <begin position="264"/>
        <end position="285"/>
    </location>
</feature>
<dbReference type="InParanoid" id="A0A7L9FFK8"/>
<feature type="transmembrane region" description="Helical" evidence="5">
    <location>
        <begin position="411"/>
        <end position="432"/>
    </location>
</feature>
<dbReference type="GO" id="GO:0055085">
    <property type="term" value="P:transmembrane transport"/>
    <property type="evidence" value="ECO:0007669"/>
    <property type="project" value="InterPro"/>
</dbReference>